<keyword evidence="1" id="KW-0175">Coiled coil</keyword>
<proteinExistence type="predicted"/>
<reference evidence="2 3" key="1">
    <citation type="submission" date="2017-10" db="EMBL/GenBank/DDBJ databases">
        <title>Massilia psychrophilum sp. nov., a novel purple-pigmented bacterium isolated from Tianshan glacier, Xinjiang Municipality, China.</title>
        <authorList>
            <person name="Wang H."/>
        </authorList>
    </citation>
    <scope>NUCLEOTIDE SEQUENCE [LARGE SCALE GENOMIC DNA]</scope>
    <source>
        <strain evidence="2 3">JCM 30813</strain>
    </source>
</reference>
<dbReference type="InterPro" id="IPR027417">
    <property type="entry name" value="P-loop_NTPase"/>
</dbReference>
<dbReference type="Proteomes" id="UP000228593">
    <property type="component" value="Unassembled WGS sequence"/>
</dbReference>
<organism evidence="2 3">
    <name type="scientific">Massilia psychrophila</name>
    <dbReference type="NCBI Taxonomy" id="1603353"/>
    <lineage>
        <taxon>Bacteria</taxon>
        <taxon>Pseudomonadati</taxon>
        <taxon>Pseudomonadota</taxon>
        <taxon>Betaproteobacteria</taxon>
        <taxon>Burkholderiales</taxon>
        <taxon>Oxalobacteraceae</taxon>
        <taxon>Telluria group</taxon>
        <taxon>Massilia</taxon>
    </lineage>
</organism>
<feature type="coiled-coil region" evidence="1">
    <location>
        <begin position="482"/>
        <end position="522"/>
    </location>
</feature>
<dbReference type="OrthoDB" id="8573214at2"/>
<keyword evidence="3" id="KW-1185">Reference proteome</keyword>
<evidence type="ECO:0000313" key="2">
    <source>
        <dbReference type="EMBL" id="PIL40641.1"/>
    </source>
</evidence>
<feature type="coiled-coil region" evidence="1">
    <location>
        <begin position="371"/>
        <end position="398"/>
    </location>
</feature>
<accession>A0A2G8T3M6</accession>
<gene>
    <name evidence="2" type="ORF">CR103_06925</name>
</gene>
<evidence type="ECO:0000313" key="3">
    <source>
        <dbReference type="Proteomes" id="UP000228593"/>
    </source>
</evidence>
<dbReference type="EMBL" id="PDOB01000007">
    <property type="protein sequence ID" value="PIL40641.1"/>
    <property type="molecule type" value="Genomic_DNA"/>
</dbReference>
<comment type="caution">
    <text evidence="2">The sequence shown here is derived from an EMBL/GenBank/DDBJ whole genome shotgun (WGS) entry which is preliminary data.</text>
</comment>
<dbReference type="AlphaFoldDB" id="A0A2G8T3M6"/>
<sequence length="932" mass="103896">MQYGFQRLVMLGSAGYQRAELPLDAAVSLIAPNNTGKTSLINALQFLLIVDKRRMDFGAHDVEKSRRFYFPNNSAFILLEVALPTTGTVVLGCVGKGVSHDYEYFAYKGQLDMEDFRLPNGAVVTQPQLKAHLQTRSKLVFSYSSGEFSDAIYGSRKKRQDHEPDFTIFKLEHASLAEAFQRVLTRTLRLDRLRSSEVKDYLLSIFRRDLPDANIDFKAEWDKAFADVNADRAQYQAALAHQAEIAALERDATERLALRGKLIHNRPLIDTALSAWDRHFADSEVQLQNSVADVEHAQQRLRARAVELAEQRLLTRQHHEQLRQGAARHAELAQQFALVGERRTLEARHVEARQALESQIALVQQASTRSVDAIERERRSAGQEHASLQRELATLTDNLYLRLQAALSSDQLAALNVLLARQVMTLGASQFEIDPQQLPGLRAHLDRLVDGGHAALPGITLALGTLEAQHSQRTPAELELRIGELARQIADLNRQAEAARALDAARARQQQLDKTVRQIEHELALFDELGALTQSAPQRAASMTEVSTALGAIETEQAQAQAAVQALRDQETHSTRRLAGLRASHKDIVQRRERRGDSASIFSYLADLPHQPWTGAPNFALDQLAEQLEAYSNDCRRLLQLNEMLPHQVAELHARGLTKFSYMGGEETEIDRMTAFAAHLPQEAEALERKARSAVVNVTACLRELRDGLLTFKSRMRDFNRLISRRQLSDLAVFKIEPADELLLVDAIELLIAKAEQVDDGETFSLFNHASVLDDDALNRAKQVLIGEGEARGCLRVEHLFRLEFIVGKAGRATESFTDIDSAASNGTVLMAKLITGLALLHLMQDKRHRVQAVCYLDEASALDQRNQRSLIETADDFGFALIFASPAPLVTARYCVPISTQGGFNHISRQHWQLLEPLAPPDALQPSASAA</sequence>
<evidence type="ECO:0008006" key="4">
    <source>
        <dbReference type="Google" id="ProtNLM"/>
    </source>
</evidence>
<name>A0A2G8T3M6_9BURK</name>
<dbReference type="SUPFAM" id="SSF52540">
    <property type="entry name" value="P-loop containing nucleoside triphosphate hydrolases"/>
    <property type="match status" value="1"/>
</dbReference>
<evidence type="ECO:0000256" key="1">
    <source>
        <dbReference type="SAM" id="Coils"/>
    </source>
</evidence>
<protein>
    <recommendedName>
        <fullName evidence="4">ATPase</fullName>
    </recommendedName>
</protein>